<evidence type="ECO:0000256" key="2">
    <source>
        <dbReference type="ARBA" id="ARBA00022771"/>
    </source>
</evidence>
<feature type="region of interest" description="Disordered" evidence="6">
    <location>
        <begin position="235"/>
        <end position="270"/>
    </location>
</feature>
<comment type="caution">
    <text evidence="9">The sequence shown here is derived from an EMBL/GenBank/DDBJ whole genome shotgun (WGS) entry which is preliminary data.</text>
</comment>
<evidence type="ECO:0000313" key="10">
    <source>
        <dbReference type="Proteomes" id="UP001151699"/>
    </source>
</evidence>
<dbReference type="PANTHER" id="PTHR16048:SF3">
    <property type="entry name" value="E3 UBIQUITIN-PROTEIN LIGASE MSL2"/>
    <property type="match status" value="1"/>
</dbReference>
<feature type="compositionally biased region" description="Basic and acidic residues" evidence="6">
    <location>
        <begin position="516"/>
        <end position="526"/>
    </location>
</feature>
<dbReference type="EMBL" id="WJQU01000001">
    <property type="protein sequence ID" value="KAJ6648154.1"/>
    <property type="molecule type" value="Genomic_DNA"/>
</dbReference>
<keyword evidence="10" id="KW-1185">Reference proteome</keyword>
<dbReference type="InterPro" id="IPR037922">
    <property type="entry name" value="MSL2"/>
</dbReference>
<dbReference type="InterPro" id="IPR013083">
    <property type="entry name" value="Znf_RING/FYVE/PHD"/>
</dbReference>
<dbReference type="InterPro" id="IPR033467">
    <property type="entry name" value="Tesmin/TSO1-like_CXC"/>
</dbReference>
<keyword evidence="5" id="KW-0539">Nucleus</keyword>
<dbReference type="Gene3D" id="3.30.40.10">
    <property type="entry name" value="Zinc/RING finger domain, C3HC4 (zinc finger)"/>
    <property type="match status" value="1"/>
</dbReference>
<dbReference type="OrthoDB" id="6412801at2759"/>
<evidence type="ECO:0000256" key="4">
    <source>
        <dbReference type="PROSITE-ProRule" id="PRU00175"/>
    </source>
</evidence>
<evidence type="ECO:0000256" key="6">
    <source>
        <dbReference type="SAM" id="MobiDB-lite"/>
    </source>
</evidence>
<gene>
    <name evidence="9" type="primary">MSL2</name>
    <name evidence="9" type="ORF">Bhyg_03380</name>
</gene>
<dbReference type="Proteomes" id="UP001151699">
    <property type="component" value="Chromosome A"/>
</dbReference>
<dbReference type="InterPro" id="IPR001841">
    <property type="entry name" value="Znf_RING"/>
</dbReference>
<dbReference type="PROSITE" id="PS50089">
    <property type="entry name" value="ZF_RING_2"/>
    <property type="match status" value="1"/>
</dbReference>
<dbReference type="Pfam" id="PF16685">
    <property type="entry name" value="zf-RING_10"/>
    <property type="match status" value="1"/>
</dbReference>
<proteinExistence type="inferred from homology"/>
<evidence type="ECO:0000259" key="7">
    <source>
        <dbReference type="PROSITE" id="PS50089"/>
    </source>
</evidence>
<evidence type="ECO:0000256" key="1">
    <source>
        <dbReference type="ARBA" id="ARBA00022723"/>
    </source>
</evidence>
<feature type="compositionally biased region" description="Low complexity" evidence="6">
    <location>
        <begin position="244"/>
        <end position="270"/>
    </location>
</feature>
<dbReference type="InterPro" id="IPR032043">
    <property type="entry name" value="Msl2_Znf-RING"/>
</dbReference>
<feature type="region of interest" description="Disordered" evidence="6">
    <location>
        <begin position="505"/>
        <end position="526"/>
    </location>
</feature>
<organism evidence="9 10">
    <name type="scientific">Pseudolycoriella hygida</name>
    <dbReference type="NCBI Taxonomy" id="35572"/>
    <lineage>
        <taxon>Eukaryota</taxon>
        <taxon>Metazoa</taxon>
        <taxon>Ecdysozoa</taxon>
        <taxon>Arthropoda</taxon>
        <taxon>Hexapoda</taxon>
        <taxon>Insecta</taxon>
        <taxon>Pterygota</taxon>
        <taxon>Neoptera</taxon>
        <taxon>Endopterygota</taxon>
        <taxon>Diptera</taxon>
        <taxon>Nematocera</taxon>
        <taxon>Sciaroidea</taxon>
        <taxon>Sciaridae</taxon>
        <taxon>Pseudolycoriella</taxon>
    </lineage>
</organism>
<dbReference type="SMART" id="SM01114">
    <property type="entry name" value="CXC"/>
    <property type="match status" value="1"/>
</dbReference>
<name>A0A9Q0NEX8_9DIPT</name>
<comment type="similarity">
    <text evidence="5">Belongs to the MSL2 family.</text>
</comment>
<dbReference type="PROSITE" id="PS00518">
    <property type="entry name" value="ZF_RING_1"/>
    <property type="match status" value="1"/>
</dbReference>
<evidence type="ECO:0000313" key="9">
    <source>
        <dbReference type="EMBL" id="KAJ6648154.1"/>
    </source>
</evidence>
<dbReference type="GO" id="GO:0072487">
    <property type="term" value="C:MSL complex"/>
    <property type="evidence" value="ECO:0007669"/>
    <property type="project" value="UniProtKB-UniRule"/>
</dbReference>
<feature type="domain" description="CXC MSL2-type" evidence="8">
    <location>
        <begin position="321"/>
        <end position="372"/>
    </location>
</feature>
<dbReference type="SUPFAM" id="SSF57850">
    <property type="entry name" value="RING/U-box"/>
    <property type="match status" value="1"/>
</dbReference>
<feature type="domain" description="RING-type" evidence="7">
    <location>
        <begin position="40"/>
        <end position="81"/>
    </location>
</feature>
<dbReference type="Pfam" id="PF16682">
    <property type="entry name" value="MSL2-CXC"/>
    <property type="match status" value="1"/>
</dbReference>
<keyword evidence="5" id="KW-0158">Chromosome</keyword>
<keyword evidence="3" id="KW-0862">Zinc</keyword>
<accession>A0A9Q0NEX8</accession>
<dbReference type="InterPro" id="IPR017907">
    <property type="entry name" value="Znf_RING_CS"/>
</dbReference>
<reference evidence="9" key="1">
    <citation type="submission" date="2022-07" db="EMBL/GenBank/DDBJ databases">
        <authorList>
            <person name="Trinca V."/>
            <person name="Uliana J.V.C."/>
            <person name="Torres T.T."/>
            <person name="Ward R.J."/>
            <person name="Monesi N."/>
        </authorList>
    </citation>
    <scope>NUCLEOTIDE SEQUENCE</scope>
    <source>
        <strain evidence="9">HSMRA1968</strain>
        <tissue evidence="9">Whole embryos</tissue>
    </source>
</reference>
<dbReference type="CDD" id="cd13122">
    <property type="entry name" value="MSL2_CXC"/>
    <property type="match status" value="1"/>
</dbReference>
<dbReference type="InterPro" id="IPR032049">
    <property type="entry name" value="Msl2-CXC"/>
</dbReference>
<evidence type="ECO:0000256" key="3">
    <source>
        <dbReference type="ARBA" id="ARBA00022833"/>
    </source>
</evidence>
<dbReference type="GO" id="GO:0008270">
    <property type="term" value="F:zinc ion binding"/>
    <property type="evidence" value="ECO:0007669"/>
    <property type="project" value="UniProtKB-KW"/>
</dbReference>
<dbReference type="CDD" id="cd16522">
    <property type="entry name" value="RING-HC_MSL2"/>
    <property type="match status" value="1"/>
</dbReference>
<dbReference type="PANTHER" id="PTHR16048">
    <property type="entry name" value="MSL2-RELATED"/>
    <property type="match status" value="1"/>
</dbReference>
<protein>
    <submittedName>
        <fullName evidence="9">E3 ubiquitin-protein ligase MSL2</fullName>
    </submittedName>
</protein>
<keyword evidence="2 4" id="KW-0863">Zinc-finger</keyword>
<dbReference type="PROSITE" id="PS52051">
    <property type="entry name" value="CXC_MSL2"/>
    <property type="match status" value="1"/>
</dbReference>
<dbReference type="GO" id="GO:0016567">
    <property type="term" value="P:protein ubiquitination"/>
    <property type="evidence" value="ECO:0007669"/>
    <property type="project" value="TreeGrafter"/>
</dbReference>
<dbReference type="GO" id="GO:0061630">
    <property type="term" value="F:ubiquitin protein ligase activity"/>
    <property type="evidence" value="ECO:0007669"/>
    <property type="project" value="InterPro"/>
</dbReference>
<keyword evidence="1" id="KW-0479">Metal-binding</keyword>
<evidence type="ECO:0000259" key="8">
    <source>
        <dbReference type="PROSITE" id="PS52051"/>
    </source>
</evidence>
<dbReference type="AlphaFoldDB" id="A0A9Q0NEX8"/>
<sequence>MNPTSLYVSTSQIVFQHESGDQNLSDLYRLIPYLRQALSCTVCGSLLIDPHTPKETECQHHVCRKCLGGRKNLKPSCSWCRDYQKYEGNAQLRILMQCYKNLCEYIITKPMYNSMSNQLLISGMANGTSSISTSLSELIDEGARFQDNYQSNSGHLKSAYSMLPCVYTNNSVTQTVQNISITTITNKTTEVNEPHAPVVVSNNAPIKTVSNGSALYSVMYAGTGNKITIKRSKVEDDTGKAVRSVSGSSSGTNNSSSSSCSSSSSSSSININRNSNNAIRITSASSISTGNSAIDSRNISKDLSGIVHFKKPASSRSKTVQKRKGCRCGNATPTPGKLTCCGQRCPCYVESKSCVDCRCRGCRNPHRADGFKIRPHIPELDRIEIINPDGTTSQTNCIELPAMNSFSTTPTNESNRLMHQLQDGPDISVDGDSIVFNPNNIDDDIRVVYTTHLPAILMQENPAHVSSIPSPSMSTSIFNDKQQDMFQHDTIHSIFGEEILASGPFSDGGCSSEAGDVDHSDVEIDI</sequence>
<evidence type="ECO:0000256" key="5">
    <source>
        <dbReference type="PROSITE-ProRule" id="PRU01396"/>
    </source>
</evidence>